<proteinExistence type="predicted"/>
<protein>
    <submittedName>
        <fullName evidence="4">DUF2637 domain-containing protein</fullName>
    </submittedName>
</protein>
<dbReference type="InterPro" id="IPR021235">
    <property type="entry name" value="DUF2637"/>
</dbReference>
<feature type="transmembrane region" description="Helical" evidence="3">
    <location>
        <begin position="165"/>
        <end position="185"/>
    </location>
</feature>
<feature type="transmembrane region" description="Helical" evidence="3">
    <location>
        <begin position="107"/>
        <end position="128"/>
    </location>
</feature>
<geneLocation type="plasmid" evidence="4 5">
    <name>unnamed1</name>
</geneLocation>
<feature type="transmembrane region" description="Helical" evidence="3">
    <location>
        <begin position="69"/>
        <end position="87"/>
    </location>
</feature>
<keyword evidence="3" id="KW-1133">Transmembrane helix</keyword>
<dbReference type="Proteomes" id="UP001432014">
    <property type="component" value="Plasmid unnamed1"/>
</dbReference>
<evidence type="ECO:0000313" key="5">
    <source>
        <dbReference type="Proteomes" id="UP001432014"/>
    </source>
</evidence>
<reference evidence="4 5" key="1">
    <citation type="submission" date="2022-10" db="EMBL/GenBank/DDBJ databases">
        <title>The complete genomes of actinobacterial strains from the NBC collection.</title>
        <authorList>
            <person name="Joergensen T.S."/>
            <person name="Alvarez Arevalo M."/>
            <person name="Sterndorff E.B."/>
            <person name="Faurdal D."/>
            <person name="Vuksanovic O."/>
            <person name="Mourched A.-S."/>
            <person name="Charusanti P."/>
            <person name="Shaw S."/>
            <person name="Blin K."/>
            <person name="Weber T."/>
        </authorList>
    </citation>
    <scope>NUCLEOTIDE SEQUENCE [LARGE SCALE GENOMIC DNA]</scope>
    <source>
        <strain evidence="4 5">NBC_01247</strain>
        <plasmid evidence="4 5">unnamed1</plasmid>
    </source>
</reference>
<evidence type="ECO:0000256" key="1">
    <source>
        <dbReference type="SAM" id="Coils"/>
    </source>
</evidence>
<dbReference type="RefSeq" id="WP_329501481.1">
    <property type="nucleotide sequence ID" value="NZ_CP108461.1"/>
</dbReference>
<keyword evidence="1" id="KW-0175">Coiled coil</keyword>
<evidence type="ECO:0000313" key="4">
    <source>
        <dbReference type="EMBL" id="WUS61906.1"/>
    </source>
</evidence>
<keyword evidence="5" id="KW-1185">Reference proteome</keyword>
<organism evidence="4 5">
    <name type="scientific">Kitasatospora herbaricolor</name>
    <dbReference type="NCBI Taxonomy" id="68217"/>
    <lineage>
        <taxon>Bacteria</taxon>
        <taxon>Bacillati</taxon>
        <taxon>Actinomycetota</taxon>
        <taxon>Actinomycetes</taxon>
        <taxon>Kitasatosporales</taxon>
        <taxon>Streptomycetaceae</taxon>
        <taxon>Kitasatospora</taxon>
    </lineage>
</organism>
<evidence type="ECO:0000256" key="3">
    <source>
        <dbReference type="SAM" id="Phobius"/>
    </source>
</evidence>
<accession>A0ABZ1WM04</accession>
<name>A0ABZ1WM04_9ACTN</name>
<evidence type="ECO:0000256" key="2">
    <source>
        <dbReference type="SAM" id="MobiDB-lite"/>
    </source>
</evidence>
<keyword evidence="4" id="KW-0614">Plasmid</keyword>
<feature type="coiled-coil region" evidence="1">
    <location>
        <begin position="297"/>
        <end position="522"/>
    </location>
</feature>
<keyword evidence="3" id="KW-0812">Transmembrane</keyword>
<sequence length="613" mass="66142">MTTTYESPPPAAGPAAVNGSRRAGSRLLRKPGLPAQEGGAATAQKPPAPGASAPVAAVRVELAGWEKGMLGLVLLLGMAMAGIGLASSYRAVADKARIDWGWADHAWMLPVAVDVSIIAYGLGHLLLIRFERPAWWVRLLPVGLTVLTIWLNWNTGANPGGKVSHAGVVIVWVGFTEYVAHLYGAHIAKLKGTVRDTVPARRWILQPYGTAIITRQMALWDLTYTEALELHRQRKVYVKRLTQRHGKGWRTAATADELLPVGLARWGITVDEALDRPAVEDAADAVRVHEAGVRARALALQVEEERATEALRAVERKAAIAAAEALAEEKRLLAEAKRIKAEAEARTAADAVVRAAEAAVRIEEARATAETQRLESEALAEAAKVAAAAEAEAAAIRRQSEEAQLTWQTAQRRRQREEAEEERLAELEATRTADEARDEMKRIAAERDAELSRIHQERAQADQAAAEAKKREAVQLAEAAEAKRLAAVRQAEVLVQQTEAKRIAEENEAAAVRAAAAAAEQERLLAEALEAAAVAQGRARRTPQEREAYTVAQLMRDHGEGVVTISYVQTALGLTHTTAQDRHKRARTILADGLLDAPATGTDDGAAEAGAQE</sequence>
<gene>
    <name evidence="4" type="ORF">OG469_41225</name>
</gene>
<dbReference type="Pfam" id="PF10935">
    <property type="entry name" value="DUF2637"/>
    <property type="match status" value="1"/>
</dbReference>
<feature type="transmembrane region" description="Helical" evidence="3">
    <location>
        <begin position="135"/>
        <end position="153"/>
    </location>
</feature>
<keyword evidence="3" id="KW-0472">Membrane</keyword>
<dbReference type="EMBL" id="CP108483">
    <property type="protein sequence ID" value="WUS61906.1"/>
    <property type="molecule type" value="Genomic_DNA"/>
</dbReference>
<feature type="region of interest" description="Disordered" evidence="2">
    <location>
        <begin position="1"/>
        <end position="50"/>
    </location>
</feature>